<gene>
    <name evidence="4" type="ORF">ESB13_10855</name>
</gene>
<keyword evidence="5" id="KW-1185">Reference proteome</keyword>
<evidence type="ECO:0000313" key="4">
    <source>
        <dbReference type="EMBL" id="RXK87252.1"/>
    </source>
</evidence>
<sequence>MSENSLAFEKQLLEKFVAADAIPEAYALPGEINQREYLSNGEMKQWDGKAHPVYSPVCVQTANGLERKLIGTYPICTEKEAMESLDAAVAAYNNGRGEWPTMSVADRIACVEQFTRKMLEQKDIVVKLIMWEIGKSHADSVKEFDRTVEYIYATIDALKDVDRVSSRFEMEQGIVAQVRRSPLGVVLCMGPFNYPLNETFTTLIPAIIMGNTLLFKPPKHGTLLHYPLLKAFQECFPKGVVNTIYGRGNSIVPGLMASGKINVLTLIGSSKVANELKKLHPKVNRLRAILGLDAKNAAIVTPHADLKLTVQETVLGALSFNGQRCTALKIVFVHRSIAGQFIQLLNEAVSQLKFGMPWEAGVSLTPLPEPGKPAYLKECIDDAIANGAQVTNENGGATVESLVFPAVVYPVNEKMKLYREEQFGPVIPVVPFDDLETPIQYLIDSTHGQQVSVFSNNKEEVALLIDPLINQVSRVNINCQCQRGPDVFPFTGRKDSAEGTLSVVDALRSFSIRSLVATKLNDANKKLLNDIVSEQSSNFLSTRYIF</sequence>
<dbReference type="RefSeq" id="WP_129003002.1">
    <property type="nucleotide sequence ID" value="NZ_SDHZ01000001.1"/>
</dbReference>
<keyword evidence="2" id="KW-0560">Oxidoreductase</keyword>
<dbReference type="Gene3D" id="3.40.605.10">
    <property type="entry name" value="Aldehyde Dehydrogenase, Chain A, domain 1"/>
    <property type="match status" value="1"/>
</dbReference>
<dbReference type="EMBL" id="SDHZ01000001">
    <property type="protein sequence ID" value="RXK87252.1"/>
    <property type="molecule type" value="Genomic_DNA"/>
</dbReference>
<feature type="domain" description="Aldehyde dehydrogenase" evidence="3">
    <location>
        <begin position="62"/>
        <end position="510"/>
    </location>
</feature>
<dbReference type="Pfam" id="PF00171">
    <property type="entry name" value="Aldedh"/>
    <property type="match status" value="1"/>
</dbReference>
<dbReference type="Gene3D" id="3.40.309.10">
    <property type="entry name" value="Aldehyde Dehydrogenase, Chain A, domain 2"/>
    <property type="match status" value="1"/>
</dbReference>
<dbReference type="Proteomes" id="UP000290545">
    <property type="component" value="Unassembled WGS sequence"/>
</dbReference>
<dbReference type="PANTHER" id="PTHR43353">
    <property type="entry name" value="SUCCINATE-SEMIALDEHYDE DEHYDROGENASE, MITOCHONDRIAL"/>
    <property type="match status" value="1"/>
</dbReference>
<protein>
    <submittedName>
        <fullName evidence="4">NADP-dependent glyceraldehyde-3-phosphate dehydrogenase</fullName>
    </submittedName>
</protein>
<reference evidence="4 5" key="1">
    <citation type="submission" date="2019-01" db="EMBL/GenBank/DDBJ databases">
        <title>Filimonas sp. strain TTM-71.</title>
        <authorList>
            <person name="Chen W.-M."/>
        </authorList>
    </citation>
    <scope>NUCLEOTIDE SEQUENCE [LARGE SCALE GENOMIC DNA]</scope>
    <source>
        <strain evidence="4 5">TTM-71</strain>
    </source>
</reference>
<dbReference type="SUPFAM" id="SSF53720">
    <property type="entry name" value="ALDH-like"/>
    <property type="match status" value="1"/>
</dbReference>
<dbReference type="InterPro" id="IPR050740">
    <property type="entry name" value="Aldehyde_DH_Superfamily"/>
</dbReference>
<dbReference type="GO" id="GO:0016620">
    <property type="term" value="F:oxidoreductase activity, acting on the aldehyde or oxo group of donors, NAD or NADP as acceptor"/>
    <property type="evidence" value="ECO:0007669"/>
    <property type="project" value="InterPro"/>
</dbReference>
<dbReference type="InterPro" id="IPR016162">
    <property type="entry name" value="Ald_DH_N"/>
</dbReference>
<dbReference type="InterPro" id="IPR015590">
    <property type="entry name" value="Aldehyde_DH_dom"/>
</dbReference>
<dbReference type="PANTHER" id="PTHR43353:SF5">
    <property type="entry name" value="SUCCINATE-SEMIALDEHYDE DEHYDROGENASE, MITOCHONDRIAL"/>
    <property type="match status" value="1"/>
</dbReference>
<name>A0A4Q1DCR4_9BACT</name>
<dbReference type="InterPro" id="IPR016161">
    <property type="entry name" value="Ald_DH/histidinol_DH"/>
</dbReference>
<dbReference type="PROSITE" id="PS00070">
    <property type="entry name" value="ALDEHYDE_DEHYDR_CYS"/>
    <property type="match status" value="1"/>
</dbReference>
<dbReference type="CDD" id="cd07082">
    <property type="entry name" value="ALDH_F11_NP-GAPDH"/>
    <property type="match status" value="1"/>
</dbReference>
<dbReference type="AlphaFoldDB" id="A0A4Q1DCR4"/>
<accession>A0A4Q1DCR4</accession>
<comment type="caution">
    <text evidence="4">The sequence shown here is derived from an EMBL/GenBank/DDBJ whole genome shotgun (WGS) entry which is preliminary data.</text>
</comment>
<evidence type="ECO:0000256" key="2">
    <source>
        <dbReference type="ARBA" id="ARBA00023002"/>
    </source>
</evidence>
<dbReference type="InterPro" id="IPR016160">
    <property type="entry name" value="Ald_DH_CS_CYS"/>
</dbReference>
<evidence type="ECO:0000256" key="1">
    <source>
        <dbReference type="ARBA" id="ARBA00009986"/>
    </source>
</evidence>
<comment type="similarity">
    <text evidence="1">Belongs to the aldehyde dehydrogenase family.</text>
</comment>
<evidence type="ECO:0000259" key="3">
    <source>
        <dbReference type="Pfam" id="PF00171"/>
    </source>
</evidence>
<dbReference type="InterPro" id="IPR016163">
    <property type="entry name" value="Ald_DH_C"/>
</dbReference>
<organism evidence="4 5">
    <name type="scientific">Filimonas effusa</name>
    <dbReference type="NCBI Taxonomy" id="2508721"/>
    <lineage>
        <taxon>Bacteria</taxon>
        <taxon>Pseudomonadati</taxon>
        <taxon>Bacteroidota</taxon>
        <taxon>Chitinophagia</taxon>
        <taxon>Chitinophagales</taxon>
        <taxon>Chitinophagaceae</taxon>
        <taxon>Filimonas</taxon>
    </lineage>
</organism>
<dbReference type="OrthoDB" id="629320at2"/>
<evidence type="ECO:0000313" key="5">
    <source>
        <dbReference type="Proteomes" id="UP000290545"/>
    </source>
</evidence>
<proteinExistence type="inferred from homology"/>